<dbReference type="InterPro" id="IPR001584">
    <property type="entry name" value="Integrase_cat-core"/>
</dbReference>
<sequence>MNKLQADGSNYREWCVKTRAKINQQRLGKYLKPCRDSAGTYLSSLSEEDDLVALSYIQLSIHNDHLKYIQHVGTTYDTWEALRTIYESTSEVNLVTLQLQLSKLEWSERTGLENFTDQFQEFTRNMTAAGDATPMKSHINRFLCLLPPRFANTVMFIARESRTSSKYDNMASILAELKLDAERQHLSNPSLRKQAGRSDDALNATTNVQCQYCNKPGHIRPECRRRKTDEANGIHQRLIQEKPQASGHGWKGNQDQSRSSFFSGGRGRGQSQQSTSVQDHSNQAENSDDDDEVLFMVEEDVFGATQLDRNNTRQAASVETSNAILDEACIDELCQYVTSNDVTDECNTASMIHNHEAIIDSGATAHMTGDINLLHGITNCARGVRLADGHSIQVTTMGDLKIKSTDTGRVATFKNVLYVPSLKKTLVSISRINRQSDDTSITFKSDQCLLKVKNRISITAKWNASYLYAVQGTFILPDAHDEANIAESANAMLWHARMGHIPAASMTAVCAATTGGPNGIPKLIACDDCIRGKLKHNSVPKIGDRPSHPLGTCVHTDLWGPAKVASPNGAKYFIAFTEDATNYVWVKFLTKKSDGYDAVIEYIPWLERQTGVKLKTLRSDGGGEYVSDKLEEYFKNHGIHYEVSTPRRQWQNGTAERMNRTLVEMARTKLQHANTAKHWWAEAVNTAAFLRNRIPNSKTDDKTPHEMIRGTKPKIASLKGFGCLCWRRNTTTDKLASRANMCTFLGYSETKKAYKVYDMEEQKVSGVLHFHRDKVPSSMDGTYRRPE</sequence>
<dbReference type="Proteomes" id="UP000481153">
    <property type="component" value="Unassembled WGS sequence"/>
</dbReference>
<evidence type="ECO:0000259" key="17">
    <source>
        <dbReference type="PROSITE" id="PS50994"/>
    </source>
</evidence>
<keyword evidence="13" id="KW-0239">DNA-directed DNA polymerase</keyword>
<feature type="region of interest" description="Disordered" evidence="16">
    <location>
        <begin position="238"/>
        <end position="291"/>
    </location>
</feature>
<keyword evidence="15" id="KW-0233">DNA recombination</keyword>
<keyword evidence="13" id="KW-0548">Nucleotidyltransferase</keyword>
<keyword evidence="3" id="KW-0645">Protease</keyword>
<evidence type="ECO:0000256" key="15">
    <source>
        <dbReference type="ARBA" id="ARBA00023172"/>
    </source>
</evidence>
<keyword evidence="7" id="KW-0255">Endonuclease</keyword>
<evidence type="ECO:0000256" key="12">
    <source>
        <dbReference type="ARBA" id="ARBA00022918"/>
    </source>
</evidence>
<keyword evidence="11" id="KW-0229">DNA integration</keyword>
<evidence type="ECO:0000256" key="8">
    <source>
        <dbReference type="ARBA" id="ARBA00022801"/>
    </source>
</evidence>
<evidence type="ECO:0000256" key="11">
    <source>
        <dbReference type="ARBA" id="ARBA00022908"/>
    </source>
</evidence>
<dbReference type="InterPro" id="IPR054722">
    <property type="entry name" value="PolX-like_BBD"/>
</dbReference>
<dbReference type="PROSITE" id="PS50994">
    <property type="entry name" value="INTEGRASE"/>
    <property type="match status" value="1"/>
</dbReference>
<dbReference type="InterPro" id="IPR036397">
    <property type="entry name" value="RNaseH_sf"/>
</dbReference>
<dbReference type="GO" id="GO:0003964">
    <property type="term" value="F:RNA-directed DNA polymerase activity"/>
    <property type="evidence" value="ECO:0007669"/>
    <property type="project" value="UniProtKB-KW"/>
</dbReference>
<evidence type="ECO:0000256" key="7">
    <source>
        <dbReference type="ARBA" id="ARBA00022759"/>
    </source>
</evidence>
<dbReference type="InterPro" id="IPR036875">
    <property type="entry name" value="Znf_CCHC_sf"/>
</dbReference>
<keyword evidence="10" id="KW-0460">Magnesium</keyword>
<dbReference type="GO" id="GO:0006508">
    <property type="term" value="P:proteolysis"/>
    <property type="evidence" value="ECO:0007669"/>
    <property type="project" value="UniProtKB-KW"/>
</dbReference>
<gene>
    <name evidence="18" type="ORF">Ae201684_003176</name>
</gene>
<dbReference type="Pfam" id="PF22936">
    <property type="entry name" value="Pol_BBD"/>
    <property type="match status" value="1"/>
</dbReference>
<dbReference type="PANTHER" id="PTHR42648:SF11">
    <property type="entry name" value="TRANSPOSON TY4-P GAG-POL POLYPROTEIN"/>
    <property type="match status" value="1"/>
</dbReference>
<keyword evidence="12" id="KW-0695">RNA-directed DNA polymerase</keyword>
<evidence type="ECO:0000256" key="1">
    <source>
        <dbReference type="ARBA" id="ARBA00002180"/>
    </source>
</evidence>
<dbReference type="Gene3D" id="3.30.420.10">
    <property type="entry name" value="Ribonuclease H-like superfamily/Ribonuclease H"/>
    <property type="match status" value="1"/>
</dbReference>
<dbReference type="SUPFAM" id="SSF53098">
    <property type="entry name" value="Ribonuclease H-like"/>
    <property type="match status" value="1"/>
</dbReference>
<reference evidence="18 19" key="1">
    <citation type="submission" date="2019-07" db="EMBL/GenBank/DDBJ databases">
        <title>Genomics analysis of Aphanomyces spp. identifies a new class of oomycete effector associated with host adaptation.</title>
        <authorList>
            <person name="Gaulin E."/>
        </authorList>
    </citation>
    <scope>NUCLEOTIDE SEQUENCE [LARGE SCALE GENOMIC DNA]</scope>
    <source>
        <strain evidence="18 19">ATCC 201684</strain>
    </source>
</reference>
<evidence type="ECO:0000256" key="13">
    <source>
        <dbReference type="ARBA" id="ARBA00022932"/>
    </source>
</evidence>
<accession>A0A6G0XMG8</accession>
<evidence type="ECO:0000313" key="18">
    <source>
        <dbReference type="EMBL" id="KAF0741491.1"/>
    </source>
</evidence>
<keyword evidence="6" id="KW-0547">Nucleotide-binding</keyword>
<dbReference type="Pfam" id="PF14223">
    <property type="entry name" value="Retrotran_gag_2"/>
    <property type="match status" value="1"/>
</dbReference>
<dbReference type="PANTHER" id="PTHR42648">
    <property type="entry name" value="TRANSPOSASE, PUTATIVE-RELATED"/>
    <property type="match status" value="1"/>
</dbReference>
<feature type="domain" description="Integrase catalytic" evidence="17">
    <location>
        <begin position="545"/>
        <end position="712"/>
    </location>
</feature>
<keyword evidence="2" id="KW-1188">Viral release from host cell</keyword>
<keyword evidence="4" id="KW-0540">Nuclease</keyword>
<evidence type="ECO:0000313" key="19">
    <source>
        <dbReference type="Proteomes" id="UP000481153"/>
    </source>
</evidence>
<dbReference type="GO" id="GO:0003887">
    <property type="term" value="F:DNA-directed DNA polymerase activity"/>
    <property type="evidence" value="ECO:0007669"/>
    <property type="project" value="UniProtKB-KW"/>
</dbReference>
<comment type="function">
    <text evidence="1">The aspartyl protease (PR) mediates the proteolytic cleavages of the Gag and Gag-Pol polyproteins after assembly of the VLP.</text>
</comment>
<dbReference type="GO" id="GO:0003676">
    <property type="term" value="F:nucleic acid binding"/>
    <property type="evidence" value="ECO:0007669"/>
    <property type="project" value="InterPro"/>
</dbReference>
<dbReference type="GO" id="GO:0004519">
    <property type="term" value="F:endonuclease activity"/>
    <property type="evidence" value="ECO:0007669"/>
    <property type="project" value="UniProtKB-KW"/>
</dbReference>
<keyword evidence="14" id="KW-0917">Virion maturation</keyword>
<dbReference type="InterPro" id="IPR057670">
    <property type="entry name" value="SH3_retrovirus"/>
</dbReference>
<evidence type="ECO:0000256" key="14">
    <source>
        <dbReference type="ARBA" id="ARBA00023113"/>
    </source>
</evidence>
<dbReference type="InterPro" id="IPR012337">
    <property type="entry name" value="RNaseH-like_sf"/>
</dbReference>
<keyword evidence="5" id="KW-0479">Metal-binding</keyword>
<dbReference type="GO" id="GO:0008233">
    <property type="term" value="F:peptidase activity"/>
    <property type="evidence" value="ECO:0007669"/>
    <property type="project" value="UniProtKB-KW"/>
</dbReference>
<evidence type="ECO:0000256" key="4">
    <source>
        <dbReference type="ARBA" id="ARBA00022722"/>
    </source>
</evidence>
<dbReference type="VEuPathDB" id="FungiDB:AeMF1_008413"/>
<feature type="compositionally biased region" description="Polar residues" evidence="16">
    <location>
        <begin position="275"/>
        <end position="285"/>
    </location>
</feature>
<dbReference type="InterPro" id="IPR039537">
    <property type="entry name" value="Retrotran_Ty1/copia-like"/>
</dbReference>
<dbReference type="GO" id="GO:0008270">
    <property type="term" value="F:zinc ion binding"/>
    <property type="evidence" value="ECO:0007669"/>
    <property type="project" value="InterPro"/>
</dbReference>
<dbReference type="GO" id="GO:0005524">
    <property type="term" value="F:ATP binding"/>
    <property type="evidence" value="ECO:0007669"/>
    <property type="project" value="UniProtKB-KW"/>
</dbReference>
<evidence type="ECO:0000256" key="5">
    <source>
        <dbReference type="ARBA" id="ARBA00022723"/>
    </source>
</evidence>
<proteinExistence type="predicted"/>
<evidence type="ECO:0000256" key="16">
    <source>
        <dbReference type="SAM" id="MobiDB-lite"/>
    </source>
</evidence>
<feature type="compositionally biased region" description="Low complexity" evidence="16">
    <location>
        <begin position="256"/>
        <end position="274"/>
    </location>
</feature>
<keyword evidence="13" id="KW-0808">Transferase</keyword>
<dbReference type="GO" id="GO:0015074">
    <property type="term" value="P:DNA integration"/>
    <property type="evidence" value="ECO:0007669"/>
    <property type="project" value="UniProtKB-KW"/>
</dbReference>
<comment type="caution">
    <text evidence="18">The sequence shown here is derived from an EMBL/GenBank/DDBJ whole genome shotgun (WGS) entry which is preliminary data.</text>
</comment>
<dbReference type="SUPFAM" id="SSF57756">
    <property type="entry name" value="Retrovirus zinc finger-like domains"/>
    <property type="match status" value="1"/>
</dbReference>
<evidence type="ECO:0000256" key="6">
    <source>
        <dbReference type="ARBA" id="ARBA00022741"/>
    </source>
</evidence>
<name>A0A6G0XMG8_9STRA</name>
<evidence type="ECO:0000256" key="10">
    <source>
        <dbReference type="ARBA" id="ARBA00022842"/>
    </source>
</evidence>
<keyword evidence="8" id="KW-0378">Hydrolase</keyword>
<organism evidence="18 19">
    <name type="scientific">Aphanomyces euteiches</name>
    <dbReference type="NCBI Taxonomy" id="100861"/>
    <lineage>
        <taxon>Eukaryota</taxon>
        <taxon>Sar</taxon>
        <taxon>Stramenopiles</taxon>
        <taxon>Oomycota</taxon>
        <taxon>Saprolegniomycetes</taxon>
        <taxon>Saprolegniales</taxon>
        <taxon>Verrucalvaceae</taxon>
        <taxon>Aphanomyces</taxon>
    </lineage>
</organism>
<dbReference type="Pfam" id="PF25597">
    <property type="entry name" value="SH3_retrovirus"/>
    <property type="match status" value="1"/>
</dbReference>
<evidence type="ECO:0000256" key="9">
    <source>
        <dbReference type="ARBA" id="ARBA00022840"/>
    </source>
</evidence>
<evidence type="ECO:0000256" key="3">
    <source>
        <dbReference type="ARBA" id="ARBA00022670"/>
    </source>
</evidence>
<protein>
    <recommendedName>
        <fullName evidence="17">Integrase catalytic domain-containing protein</fullName>
    </recommendedName>
</protein>
<keyword evidence="9" id="KW-0067">ATP-binding</keyword>
<dbReference type="EMBL" id="VJMJ01000036">
    <property type="protein sequence ID" value="KAF0741491.1"/>
    <property type="molecule type" value="Genomic_DNA"/>
</dbReference>
<evidence type="ECO:0000256" key="2">
    <source>
        <dbReference type="ARBA" id="ARBA00022612"/>
    </source>
</evidence>
<keyword evidence="19" id="KW-1185">Reference proteome</keyword>
<dbReference type="AlphaFoldDB" id="A0A6G0XMG8"/>
<dbReference type="GO" id="GO:0006310">
    <property type="term" value="P:DNA recombination"/>
    <property type="evidence" value="ECO:0007669"/>
    <property type="project" value="UniProtKB-KW"/>
</dbReference>